<dbReference type="RefSeq" id="WP_322422946.1">
    <property type="nucleotide sequence ID" value="NZ_JAXQPW010000001.1"/>
</dbReference>
<feature type="domain" description="Peptidase C51" evidence="1">
    <location>
        <begin position="70"/>
        <end position="197"/>
    </location>
</feature>
<dbReference type="SUPFAM" id="SSF54001">
    <property type="entry name" value="Cysteine proteinases"/>
    <property type="match status" value="1"/>
</dbReference>
<accession>A0ABU5K609</accession>
<dbReference type="Gene3D" id="3.90.1720.10">
    <property type="entry name" value="endopeptidase domain like (from Nostoc punctiforme)"/>
    <property type="match status" value="1"/>
</dbReference>
<dbReference type="Proteomes" id="UP001291999">
    <property type="component" value="Unassembled WGS sequence"/>
</dbReference>
<dbReference type="Gene3D" id="2.60.40.2700">
    <property type="match status" value="3"/>
</dbReference>
<comment type="caution">
    <text evidence="2">The sequence shown here is derived from an EMBL/GenBank/DDBJ whole genome shotgun (WGS) entry which is preliminary data.</text>
</comment>
<evidence type="ECO:0000259" key="1">
    <source>
        <dbReference type="PROSITE" id="PS50911"/>
    </source>
</evidence>
<dbReference type="InterPro" id="IPR038765">
    <property type="entry name" value="Papain-like_cys_pep_sf"/>
</dbReference>
<dbReference type="InterPro" id="IPR007921">
    <property type="entry name" value="CHAP_dom"/>
</dbReference>
<protein>
    <submittedName>
        <fullName evidence="2">CHAP domain-containing protein</fullName>
    </submittedName>
</protein>
<keyword evidence="3" id="KW-1185">Reference proteome</keyword>
<sequence length="561" mass="59139">MPQQPHESQPSQPLRAALPAIQRAVRRAGRATKLVTGVLALLLLVTPTTADRISLTTSTYLCSGYAGCEAAGLGHAGYRQAGSKAYWRMYVGHNCTNYVAYRLIQSGMPDVRPWEGSGNASNWGTAMASITDQTPTVGSVAWYKSNVAPAGGNGHVAYVEQVISDSEIIVSEDYWGGDFHWRRVTRTGGGWPSGFIHFNDRVVAPTTAPAIVGTPAVGAPLEVVPGSWSPTPTSINVRWLADGAAIPGATAPGYVPTPDVKGKALTAEVTAQLDGYTAGQASLATAPVAPGVFQRTAEATIQGVAEVGQTLTLTPSSWAPQPAKVTTQWYADGVAVDGATGPSIVLTRDHIDRRISARVQASASGYRKSSSRAAETTPVLAKPVVITSPSRVKGAPEVGRKLVAQVGSLQPTDATATYRWFRDGQPIAGTTKPTYTVRRADLGRALSVRITLSRRHFRDATESVAVAPVTTVPELEVRSDATKKRVALDIRVKAPGAPKPDGAISVSVGKRTVEAQVVGGRARVVVRDVRAGTKPVVVRYAGTDVVQPVVARSSVTVPQRR</sequence>
<dbReference type="PROSITE" id="PS50911">
    <property type="entry name" value="CHAP"/>
    <property type="match status" value="1"/>
</dbReference>
<dbReference type="Pfam" id="PF05257">
    <property type="entry name" value="CHAP"/>
    <property type="match status" value="1"/>
</dbReference>
<evidence type="ECO:0000313" key="3">
    <source>
        <dbReference type="Proteomes" id="UP001291999"/>
    </source>
</evidence>
<proteinExistence type="predicted"/>
<organism evidence="2 3">
    <name type="scientific">Nocardioides renjunii</name>
    <dbReference type="NCBI Taxonomy" id="3095075"/>
    <lineage>
        <taxon>Bacteria</taxon>
        <taxon>Bacillati</taxon>
        <taxon>Actinomycetota</taxon>
        <taxon>Actinomycetes</taxon>
        <taxon>Propionibacteriales</taxon>
        <taxon>Nocardioidaceae</taxon>
        <taxon>Nocardioides</taxon>
    </lineage>
</organism>
<dbReference type="EMBL" id="JAXQPW010000001">
    <property type="protein sequence ID" value="MDZ5660404.1"/>
    <property type="molecule type" value="Genomic_DNA"/>
</dbReference>
<name>A0ABU5K609_9ACTN</name>
<gene>
    <name evidence="2" type="ORF">SFC79_01395</name>
</gene>
<reference evidence="2 3" key="1">
    <citation type="submission" date="2023-11" db="EMBL/GenBank/DDBJ databases">
        <title>Novel species in genus Nocardioides.</title>
        <authorList>
            <person name="Zhou H."/>
        </authorList>
    </citation>
    <scope>NUCLEOTIDE SEQUENCE [LARGE SCALE GENOMIC DNA]</scope>
    <source>
        <strain evidence="2 3">S-58</strain>
    </source>
</reference>
<evidence type="ECO:0000313" key="2">
    <source>
        <dbReference type="EMBL" id="MDZ5660404.1"/>
    </source>
</evidence>